<dbReference type="AlphaFoldDB" id="A0AA40B5L2"/>
<evidence type="ECO:0000256" key="1">
    <source>
        <dbReference type="SAM" id="SignalP"/>
    </source>
</evidence>
<organism evidence="2 3">
    <name type="scientific">Lasiosphaeria miniovina</name>
    <dbReference type="NCBI Taxonomy" id="1954250"/>
    <lineage>
        <taxon>Eukaryota</taxon>
        <taxon>Fungi</taxon>
        <taxon>Dikarya</taxon>
        <taxon>Ascomycota</taxon>
        <taxon>Pezizomycotina</taxon>
        <taxon>Sordariomycetes</taxon>
        <taxon>Sordariomycetidae</taxon>
        <taxon>Sordariales</taxon>
        <taxon>Lasiosphaeriaceae</taxon>
        <taxon>Lasiosphaeria</taxon>
    </lineage>
</organism>
<evidence type="ECO:0000313" key="2">
    <source>
        <dbReference type="EMBL" id="KAK0728126.1"/>
    </source>
</evidence>
<protein>
    <recommendedName>
        <fullName evidence="4">Secreted protein</fullName>
    </recommendedName>
</protein>
<keyword evidence="1" id="KW-0732">Signal</keyword>
<evidence type="ECO:0008006" key="4">
    <source>
        <dbReference type="Google" id="ProtNLM"/>
    </source>
</evidence>
<reference evidence="2" key="1">
    <citation type="submission" date="2023-06" db="EMBL/GenBank/DDBJ databases">
        <title>Genome-scale phylogeny and comparative genomics of the fungal order Sordariales.</title>
        <authorList>
            <consortium name="Lawrence Berkeley National Laboratory"/>
            <person name="Hensen N."/>
            <person name="Bonometti L."/>
            <person name="Westerberg I."/>
            <person name="Brannstrom I.O."/>
            <person name="Guillou S."/>
            <person name="Cros-Aarteil S."/>
            <person name="Calhoun S."/>
            <person name="Haridas S."/>
            <person name="Kuo A."/>
            <person name="Mondo S."/>
            <person name="Pangilinan J."/>
            <person name="Riley R."/>
            <person name="LaButti K."/>
            <person name="Andreopoulos B."/>
            <person name="Lipzen A."/>
            <person name="Chen C."/>
            <person name="Yanf M."/>
            <person name="Daum C."/>
            <person name="Ng V."/>
            <person name="Clum A."/>
            <person name="Steindorff A."/>
            <person name="Ohm R."/>
            <person name="Martin F."/>
            <person name="Silar P."/>
            <person name="Natvig D."/>
            <person name="Lalanne C."/>
            <person name="Gautier V."/>
            <person name="Ament-velasquez S.L."/>
            <person name="Kruys A."/>
            <person name="Hutchinson M.I."/>
            <person name="Powell A.J."/>
            <person name="Barry K."/>
            <person name="Miller A.N."/>
            <person name="Grigoriev I.V."/>
            <person name="Debuchy R."/>
            <person name="Gladieux P."/>
            <person name="Thoren M.H."/>
            <person name="Johannesson H."/>
        </authorList>
    </citation>
    <scope>NUCLEOTIDE SEQUENCE</scope>
    <source>
        <strain evidence="2">SMH2392-1A</strain>
    </source>
</reference>
<comment type="caution">
    <text evidence="2">The sequence shown here is derived from an EMBL/GenBank/DDBJ whole genome shotgun (WGS) entry which is preliminary data.</text>
</comment>
<feature type="signal peptide" evidence="1">
    <location>
        <begin position="1"/>
        <end position="18"/>
    </location>
</feature>
<dbReference type="Proteomes" id="UP001172101">
    <property type="component" value="Unassembled WGS sequence"/>
</dbReference>
<evidence type="ECO:0000313" key="3">
    <source>
        <dbReference type="Proteomes" id="UP001172101"/>
    </source>
</evidence>
<keyword evidence="3" id="KW-1185">Reference proteome</keyword>
<name>A0AA40B5L2_9PEZI</name>
<feature type="chain" id="PRO_5041360461" description="Secreted protein" evidence="1">
    <location>
        <begin position="19"/>
        <end position="104"/>
    </location>
</feature>
<dbReference type="RefSeq" id="XP_060300981.1">
    <property type="nucleotide sequence ID" value="XM_060441366.1"/>
</dbReference>
<accession>A0AA40B5L2</accession>
<gene>
    <name evidence="2" type="ORF">B0T26DRAFT_696921</name>
</gene>
<dbReference type="GeneID" id="85324636"/>
<dbReference type="EMBL" id="JAUIRO010000002">
    <property type="protein sequence ID" value="KAK0728126.1"/>
    <property type="molecule type" value="Genomic_DNA"/>
</dbReference>
<proteinExistence type="predicted"/>
<sequence length="104" mass="11696">MSWPRIVLFVCRRWLTPSLLTCLNENICCFKPLFGLIVVKTGAHISLGNCVETNKMSSSLDYTKTRLPILTAFFSARTQTEPCPFVLVCPGLLFDEASVKNHFP</sequence>